<dbReference type="SUPFAM" id="SSF46689">
    <property type="entry name" value="Homeodomain-like"/>
    <property type="match status" value="2"/>
</dbReference>
<sequence length="332" mass="35064">MSAPGLLATRRVGLIAFEGVNGIDLAGPLEVFATATALDPTRPGYTVEVVAAAPDPIRTEAGLLILPDRLFADAPDYDTIVVPGGATLREGDVAPAVVDWLTTRLGRTRRLASVCTGFYGLAATGALDGRSATTHWRFVSDAQRRFPAVRLQADCIYIEDGPCFTSGGVCAGIDLALALVRDDLGPSAALEIGREMVVHSMRAGPQPQFSEASRVQARAPRRLADLVAWIVANLGADLSLPVLAARAAIGERQLSRMFRDGLGETPGALVARLRLEAARDLLSAGRVPVSEVARLAGYRSADAFGRAYVRAHGEPPGVTRDRLSRTMSETAG</sequence>
<accession>A0ABU9Y2I5</accession>
<dbReference type="InterPro" id="IPR018062">
    <property type="entry name" value="HTH_AraC-typ_CS"/>
</dbReference>
<evidence type="ECO:0000256" key="3">
    <source>
        <dbReference type="ARBA" id="ARBA00023163"/>
    </source>
</evidence>
<dbReference type="Proteomes" id="UP001419910">
    <property type="component" value="Unassembled WGS sequence"/>
</dbReference>
<dbReference type="EMBL" id="JBDIME010000006">
    <property type="protein sequence ID" value="MEN2789977.1"/>
    <property type="molecule type" value="Genomic_DNA"/>
</dbReference>
<dbReference type="InterPro" id="IPR052158">
    <property type="entry name" value="INH-QAR"/>
</dbReference>
<dbReference type="PANTHER" id="PTHR43130">
    <property type="entry name" value="ARAC-FAMILY TRANSCRIPTIONAL REGULATOR"/>
    <property type="match status" value="1"/>
</dbReference>
<dbReference type="SUPFAM" id="SSF52317">
    <property type="entry name" value="Class I glutamine amidotransferase-like"/>
    <property type="match status" value="1"/>
</dbReference>
<dbReference type="RefSeq" id="WP_343891237.1">
    <property type="nucleotide sequence ID" value="NZ_BAAAEH010000040.1"/>
</dbReference>
<reference evidence="5 6" key="1">
    <citation type="submission" date="2024-05" db="EMBL/GenBank/DDBJ databases">
        <authorList>
            <person name="Liu Q."/>
            <person name="Xin Y.-H."/>
        </authorList>
    </citation>
    <scope>NUCLEOTIDE SEQUENCE [LARGE SCALE GENOMIC DNA]</scope>
    <source>
        <strain evidence="5 6">CGMCC 1.10181</strain>
    </source>
</reference>
<dbReference type="Gene3D" id="3.40.50.880">
    <property type="match status" value="1"/>
</dbReference>
<dbReference type="SMART" id="SM00342">
    <property type="entry name" value="HTH_ARAC"/>
    <property type="match status" value="1"/>
</dbReference>
<keyword evidence="3" id="KW-0804">Transcription</keyword>
<dbReference type="InterPro" id="IPR018060">
    <property type="entry name" value="HTH_AraC"/>
</dbReference>
<evidence type="ECO:0000313" key="5">
    <source>
        <dbReference type="EMBL" id="MEN2789977.1"/>
    </source>
</evidence>
<protein>
    <submittedName>
        <fullName evidence="5">Helix-turn-helix domain-containing protein</fullName>
    </submittedName>
</protein>
<keyword evidence="2" id="KW-0238">DNA-binding</keyword>
<dbReference type="CDD" id="cd03137">
    <property type="entry name" value="GATase1_AraC_1"/>
    <property type="match status" value="1"/>
</dbReference>
<proteinExistence type="predicted"/>
<keyword evidence="1" id="KW-0805">Transcription regulation</keyword>
<dbReference type="Pfam" id="PF01965">
    <property type="entry name" value="DJ-1_PfpI"/>
    <property type="match status" value="1"/>
</dbReference>
<comment type="caution">
    <text evidence="5">The sequence shown here is derived from an EMBL/GenBank/DDBJ whole genome shotgun (WGS) entry which is preliminary data.</text>
</comment>
<name>A0ABU9Y2I5_9SPHN</name>
<dbReference type="PROSITE" id="PS00041">
    <property type="entry name" value="HTH_ARAC_FAMILY_1"/>
    <property type="match status" value="1"/>
</dbReference>
<dbReference type="Gene3D" id="1.10.10.60">
    <property type="entry name" value="Homeodomain-like"/>
    <property type="match status" value="1"/>
</dbReference>
<dbReference type="PROSITE" id="PS01124">
    <property type="entry name" value="HTH_ARAC_FAMILY_2"/>
    <property type="match status" value="1"/>
</dbReference>
<dbReference type="PANTHER" id="PTHR43130:SF3">
    <property type="entry name" value="HTH-TYPE TRANSCRIPTIONAL REGULATOR RV1931C"/>
    <property type="match status" value="1"/>
</dbReference>
<evidence type="ECO:0000313" key="6">
    <source>
        <dbReference type="Proteomes" id="UP001419910"/>
    </source>
</evidence>
<dbReference type="InterPro" id="IPR009057">
    <property type="entry name" value="Homeodomain-like_sf"/>
</dbReference>
<feature type="domain" description="HTH araC/xylS-type" evidence="4">
    <location>
        <begin position="224"/>
        <end position="322"/>
    </location>
</feature>
<gene>
    <name evidence="5" type="ORF">ABC974_10095</name>
</gene>
<keyword evidence="6" id="KW-1185">Reference proteome</keyword>
<evidence type="ECO:0000259" key="4">
    <source>
        <dbReference type="PROSITE" id="PS01124"/>
    </source>
</evidence>
<evidence type="ECO:0000256" key="2">
    <source>
        <dbReference type="ARBA" id="ARBA00023125"/>
    </source>
</evidence>
<organism evidence="5 6">
    <name type="scientific">Sphingomonas oligophenolica</name>
    <dbReference type="NCBI Taxonomy" id="301154"/>
    <lineage>
        <taxon>Bacteria</taxon>
        <taxon>Pseudomonadati</taxon>
        <taxon>Pseudomonadota</taxon>
        <taxon>Alphaproteobacteria</taxon>
        <taxon>Sphingomonadales</taxon>
        <taxon>Sphingomonadaceae</taxon>
        <taxon>Sphingomonas</taxon>
    </lineage>
</organism>
<dbReference type="InterPro" id="IPR029062">
    <property type="entry name" value="Class_I_gatase-like"/>
</dbReference>
<evidence type="ECO:0000256" key="1">
    <source>
        <dbReference type="ARBA" id="ARBA00023015"/>
    </source>
</evidence>
<dbReference type="Pfam" id="PF12833">
    <property type="entry name" value="HTH_18"/>
    <property type="match status" value="1"/>
</dbReference>
<dbReference type="InterPro" id="IPR002818">
    <property type="entry name" value="DJ-1/PfpI"/>
</dbReference>